<evidence type="ECO:0000313" key="2">
    <source>
        <dbReference type="EMBL" id="TCT20223.1"/>
    </source>
</evidence>
<dbReference type="Pfam" id="PF05050">
    <property type="entry name" value="Methyltransf_21"/>
    <property type="match status" value="1"/>
</dbReference>
<dbReference type="SUPFAM" id="SSF53335">
    <property type="entry name" value="S-adenosyl-L-methionine-dependent methyltransferases"/>
    <property type="match status" value="1"/>
</dbReference>
<dbReference type="NCBIfam" id="TIGR01444">
    <property type="entry name" value="fkbM_fam"/>
    <property type="match status" value="1"/>
</dbReference>
<dbReference type="Gene3D" id="3.40.50.150">
    <property type="entry name" value="Vaccinia Virus protein VP39"/>
    <property type="match status" value="1"/>
</dbReference>
<organism evidence="2 3">
    <name type="scientific">Thiobaca trueperi</name>
    <dbReference type="NCBI Taxonomy" id="127458"/>
    <lineage>
        <taxon>Bacteria</taxon>
        <taxon>Pseudomonadati</taxon>
        <taxon>Pseudomonadota</taxon>
        <taxon>Gammaproteobacteria</taxon>
        <taxon>Chromatiales</taxon>
        <taxon>Chromatiaceae</taxon>
        <taxon>Thiobaca</taxon>
    </lineage>
</organism>
<accession>A0A4R3MZN6</accession>
<keyword evidence="2" id="KW-0808">Transferase</keyword>
<name>A0A4R3MZN6_9GAMM</name>
<protein>
    <submittedName>
        <fullName evidence="2">FkbM family methyltransferase</fullName>
    </submittedName>
</protein>
<dbReference type="InterPro" id="IPR052514">
    <property type="entry name" value="SAM-dependent_MTase"/>
</dbReference>
<keyword evidence="3" id="KW-1185">Reference proteome</keyword>
<dbReference type="Proteomes" id="UP000295717">
    <property type="component" value="Unassembled WGS sequence"/>
</dbReference>
<evidence type="ECO:0000313" key="3">
    <source>
        <dbReference type="Proteomes" id="UP000295717"/>
    </source>
</evidence>
<feature type="domain" description="Methyltransferase FkbM" evidence="1">
    <location>
        <begin position="200"/>
        <end position="339"/>
    </location>
</feature>
<dbReference type="AlphaFoldDB" id="A0A4R3MZN6"/>
<dbReference type="GO" id="GO:0008168">
    <property type="term" value="F:methyltransferase activity"/>
    <property type="evidence" value="ECO:0007669"/>
    <property type="project" value="UniProtKB-KW"/>
</dbReference>
<dbReference type="InterPro" id="IPR006342">
    <property type="entry name" value="FkbM_mtfrase"/>
</dbReference>
<evidence type="ECO:0000259" key="1">
    <source>
        <dbReference type="Pfam" id="PF05050"/>
    </source>
</evidence>
<dbReference type="InterPro" id="IPR029063">
    <property type="entry name" value="SAM-dependent_MTases_sf"/>
</dbReference>
<sequence length="367" mass="41065">MFDFFEIGSKIHATIDEARHDGVTLFGAGHFARAVFSALQDLGIPVRAFVVSGQSAGTIDNVPVVSLGDLDRNLCALPMWLAVFNRSAASDLSLLAAACHARGIDRLRLPQDYFEVIEQQMGWRYWLTDRRHYADKRPQIERALQMLGDEESRQQFMDTLRFRLGASPERAPQPSGTCQYYPDEVIASFVATGRPVVYVDGGAYDGDTLMQAAERLQLAGAYVFEPDPANFSKLARKARTFGFPVTGFPCGLSNATEWLAFSCENGEASAIMSSGESRIQCVTLDDCLMNQRIDYIKLDIEGHELAALEGAQGIIARDRPVLAIAAYHRWDDIWKIPEFLQRIEPRYQLTYRIHESNTFDSVLYAVC</sequence>
<keyword evidence="2" id="KW-0489">Methyltransferase</keyword>
<gene>
    <name evidence="2" type="ORF">EDC35_106150</name>
</gene>
<proteinExistence type="predicted"/>
<comment type="caution">
    <text evidence="2">The sequence shown here is derived from an EMBL/GenBank/DDBJ whole genome shotgun (WGS) entry which is preliminary data.</text>
</comment>
<reference evidence="2 3" key="1">
    <citation type="submission" date="2019-03" db="EMBL/GenBank/DDBJ databases">
        <title>Genomic Encyclopedia of Type Strains, Phase IV (KMG-IV): sequencing the most valuable type-strain genomes for metagenomic binning, comparative biology and taxonomic classification.</title>
        <authorList>
            <person name="Goeker M."/>
        </authorList>
    </citation>
    <scope>NUCLEOTIDE SEQUENCE [LARGE SCALE GENOMIC DNA]</scope>
    <source>
        <strain evidence="2 3">DSM 13587</strain>
    </source>
</reference>
<dbReference type="PANTHER" id="PTHR34203:SF15">
    <property type="entry name" value="SLL1173 PROTEIN"/>
    <property type="match status" value="1"/>
</dbReference>
<dbReference type="GO" id="GO:0032259">
    <property type="term" value="P:methylation"/>
    <property type="evidence" value="ECO:0007669"/>
    <property type="project" value="UniProtKB-KW"/>
</dbReference>
<dbReference type="PANTHER" id="PTHR34203">
    <property type="entry name" value="METHYLTRANSFERASE, FKBM FAMILY PROTEIN"/>
    <property type="match status" value="1"/>
</dbReference>
<dbReference type="EMBL" id="SMAO01000006">
    <property type="protein sequence ID" value="TCT20223.1"/>
    <property type="molecule type" value="Genomic_DNA"/>
</dbReference>